<comment type="caution">
    <text evidence="6">The sequence shown here is derived from an EMBL/GenBank/DDBJ whole genome shotgun (WGS) entry which is preliminary data.</text>
</comment>
<sequence length="793" mass="88648">MLDALIDKPREKLPSASLLIIHGPARRLQPPALVRRCEPVKMADREHDEPDRPAKRQRLSPNASPAPASATTDAPAPVEAAGAKPTSPAGSGAAEKTLLQEQTDKEERFGITAYASSGIPGFSGILKQRYVDFMVHEILPNGRVCHLEDDVGMSAAGVKDQNADTGEREKLSGEQAEEAAKLAPHDCDVLKELFGEEKTKAIMALNKTVLLNPNRKAAQFKPVFSAPIEDKLQRQRAHESIRNIFSGRLVTTTQDENVIKIGARGRAQDGNSRDNQPQRQSFEEMGGDNLHFTLYKENKDTMEVINHLCAQLKTNSKKFSFAGTKDRRAVTVQRVCVKKIRPEHIATVARGLFNARIGSISYQRKPLQLGDHAGNQFTITLRDCHFQGEDGMDIPQRVELAKDILARSCAAFQKDGFINYFGLQRFGTYDVSTDSIGKHILSGELEKAIDLILSYTPEALAAAKDPNNASRISDDDKKRALGLYKWKTEKNSKEALEVLPFRFTAEREIIKHLSSFNRKQNESFENDFQGALGKIPKNLRGMYVHAYQSLVWNAAASERLKRHGKKVIPGDLVLVSEHKDKELQPTEEALDEVDEYGEVVINPQGDNAAANADDYERARPLTADEANSGQYSIFDVVLPQPGWDIEYPHNDIKDFYVEFMLDPQRGGGVDPHNMRRKWRDISLPGGYRKLMARSLGEVSFEVKTYKSDEEELVETDLAKLVKEGKSVSLDDTKRKMMRTYNQRQAPELPANADEREKIATVLKFQLGSSTYATMALRELMKGGTEAYKPDFTR</sequence>
<dbReference type="PROSITE" id="PS50984">
    <property type="entry name" value="TRUD"/>
    <property type="match status" value="1"/>
</dbReference>
<name>A0ABQ8G4P0_9PEZI</name>
<evidence type="ECO:0000256" key="3">
    <source>
        <dbReference type="ARBA" id="ARBA00023235"/>
    </source>
</evidence>
<evidence type="ECO:0000313" key="7">
    <source>
        <dbReference type="Proteomes" id="UP000774617"/>
    </source>
</evidence>
<dbReference type="CDD" id="cd02576">
    <property type="entry name" value="PseudoU_synth_ScPUS7"/>
    <property type="match status" value="1"/>
</dbReference>
<accession>A0ABQ8G4P0</accession>
<dbReference type="Pfam" id="PF01142">
    <property type="entry name" value="TruD"/>
    <property type="match status" value="1"/>
</dbReference>
<evidence type="ECO:0000256" key="1">
    <source>
        <dbReference type="ARBA" id="ARBA00007953"/>
    </source>
</evidence>
<dbReference type="InterPro" id="IPR001656">
    <property type="entry name" value="PsdUridine_synth_TruD"/>
</dbReference>
<dbReference type="NCBIfam" id="TIGR00094">
    <property type="entry name" value="tRNA_TruD_broad"/>
    <property type="match status" value="1"/>
</dbReference>
<feature type="region of interest" description="Disordered" evidence="4">
    <location>
        <begin position="264"/>
        <end position="284"/>
    </location>
</feature>
<evidence type="ECO:0000259" key="5">
    <source>
        <dbReference type="PROSITE" id="PS50984"/>
    </source>
</evidence>
<evidence type="ECO:0000256" key="4">
    <source>
        <dbReference type="SAM" id="MobiDB-lite"/>
    </source>
</evidence>
<dbReference type="InterPro" id="IPR020103">
    <property type="entry name" value="PsdUridine_synth_cat_dom_sf"/>
</dbReference>
<organism evidence="6 7">
    <name type="scientific">Macrophomina phaseolina</name>
    <dbReference type="NCBI Taxonomy" id="35725"/>
    <lineage>
        <taxon>Eukaryota</taxon>
        <taxon>Fungi</taxon>
        <taxon>Dikarya</taxon>
        <taxon>Ascomycota</taxon>
        <taxon>Pezizomycotina</taxon>
        <taxon>Dothideomycetes</taxon>
        <taxon>Dothideomycetes incertae sedis</taxon>
        <taxon>Botryosphaeriales</taxon>
        <taxon>Botryosphaeriaceae</taxon>
        <taxon>Macrophomina</taxon>
    </lineage>
</organism>
<dbReference type="SUPFAM" id="SSF55120">
    <property type="entry name" value="Pseudouridine synthase"/>
    <property type="match status" value="1"/>
</dbReference>
<feature type="compositionally biased region" description="Low complexity" evidence="4">
    <location>
        <begin position="60"/>
        <end position="77"/>
    </location>
</feature>
<dbReference type="InterPro" id="IPR020119">
    <property type="entry name" value="PsdUridine_synth_TruD_CS"/>
</dbReference>
<evidence type="ECO:0000313" key="6">
    <source>
        <dbReference type="EMBL" id="KAH7044596.1"/>
    </source>
</evidence>
<comment type="similarity">
    <text evidence="1">Belongs to the pseudouridine synthase TruD family.</text>
</comment>
<dbReference type="Proteomes" id="UP000774617">
    <property type="component" value="Unassembled WGS sequence"/>
</dbReference>
<dbReference type="InterPro" id="IPR011760">
    <property type="entry name" value="PsdUridine_synth_TruD_insert"/>
</dbReference>
<keyword evidence="7" id="KW-1185">Reference proteome</keyword>
<gene>
    <name evidence="6" type="ORF">B0J12DRAFT_670834</name>
</gene>
<evidence type="ECO:0000256" key="2">
    <source>
        <dbReference type="ARBA" id="ARBA00022694"/>
    </source>
</evidence>
<feature type="domain" description="TRUD" evidence="5">
    <location>
        <begin position="416"/>
        <end position="693"/>
    </location>
</feature>
<dbReference type="PROSITE" id="PS01268">
    <property type="entry name" value="UPF0024"/>
    <property type="match status" value="1"/>
</dbReference>
<feature type="compositionally biased region" description="Polar residues" evidence="4">
    <location>
        <begin position="269"/>
        <end position="280"/>
    </location>
</feature>
<dbReference type="Gene3D" id="3.30.2350.20">
    <property type="entry name" value="TruD, catalytic domain"/>
    <property type="match status" value="2"/>
</dbReference>
<keyword evidence="3" id="KW-0413">Isomerase</keyword>
<proteinExistence type="inferred from homology"/>
<feature type="region of interest" description="Disordered" evidence="4">
    <location>
        <begin position="40"/>
        <end position="97"/>
    </location>
</feature>
<dbReference type="PIRSF" id="PIRSF037016">
    <property type="entry name" value="Pseudouridin_synth_euk_prd"/>
    <property type="match status" value="1"/>
</dbReference>
<protein>
    <submittedName>
        <fullName evidence="6">Pseudouridine synthase</fullName>
    </submittedName>
</protein>
<dbReference type="PANTHER" id="PTHR13326">
    <property type="entry name" value="TRNA PSEUDOURIDINE SYNTHASE D"/>
    <property type="match status" value="1"/>
</dbReference>
<dbReference type="InterPro" id="IPR042214">
    <property type="entry name" value="TruD_catalytic"/>
</dbReference>
<dbReference type="EMBL" id="JAGTJR010000020">
    <property type="protein sequence ID" value="KAH7044596.1"/>
    <property type="molecule type" value="Genomic_DNA"/>
</dbReference>
<keyword evidence="2" id="KW-0819">tRNA processing</keyword>
<feature type="compositionally biased region" description="Basic and acidic residues" evidence="4">
    <location>
        <begin position="40"/>
        <end position="54"/>
    </location>
</feature>
<reference evidence="6 7" key="1">
    <citation type="journal article" date="2021" name="Nat. Commun.">
        <title>Genetic determinants of endophytism in the Arabidopsis root mycobiome.</title>
        <authorList>
            <person name="Mesny F."/>
            <person name="Miyauchi S."/>
            <person name="Thiergart T."/>
            <person name="Pickel B."/>
            <person name="Atanasova L."/>
            <person name="Karlsson M."/>
            <person name="Huettel B."/>
            <person name="Barry K.W."/>
            <person name="Haridas S."/>
            <person name="Chen C."/>
            <person name="Bauer D."/>
            <person name="Andreopoulos W."/>
            <person name="Pangilinan J."/>
            <person name="LaButti K."/>
            <person name="Riley R."/>
            <person name="Lipzen A."/>
            <person name="Clum A."/>
            <person name="Drula E."/>
            <person name="Henrissat B."/>
            <person name="Kohler A."/>
            <person name="Grigoriev I.V."/>
            <person name="Martin F.M."/>
            <person name="Hacquard S."/>
        </authorList>
    </citation>
    <scope>NUCLEOTIDE SEQUENCE [LARGE SCALE GENOMIC DNA]</scope>
    <source>
        <strain evidence="6 7">MPI-SDFR-AT-0080</strain>
    </source>
</reference>
<dbReference type="PANTHER" id="PTHR13326:SF21">
    <property type="entry name" value="PSEUDOURIDYLATE SYNTHASE PUS7L"/>
    <property type="match status" value="1"/>
</dbReference>